<organism evidence="1 2">
    <name type="scientific">Roseimicrobium gellanilyticum</name>
    <dbReference type="NCBI Taxonomy" id="748857"/>
    <lineage>
        <taxon>Bacteria</taxon>
        <taxon>Pseudomonadati</taxon>
        <taxon>Verrucomicrobiota</taxon>
        <taxon>Verrucomicrobiia</taxon>
        <taxon>Verrucomicrobiales</taxon>
        <taxon>Verrucomicrobiaceae</taxon>
        <taxon>Roseimicrobium</taxon>
    </lineage>
</organism>
<dbReference type="AlphaFoldDB" id="A0A366HI34"/>
<proteinExistence type="predicted"/>
<accession>A0A366HI34</accession>
<comment type="caution">
    <text evidence="1">The sequence shown here is derived from an EMBL/GenBank/DDBJ whole genome shotgun (WGS) entry which is preliminary data.</text>
</comment>
<evidence type="ECO:0000313" key="1">
    <source>
        <dbReference type="EMBL" id="RBP41269.1"/>
    </source>
</evidence>
<dbReference type="Proteomes" id="UP000253426">
    <property type="component" value="Unassembled WGS sequence"/>
</dbReference>
<dbReference type="RefSeq" id="WP_113959912.1">
    <property type="nucleotide sequence ID" value="NZ_QNRR01000007.1"/>
</dbReference>
<dbReference type="EMBL" id="QNRR01000007">
    <property type="protein sequence ID" value="RBP41269.1"/>
    <property type="molecule type" value="Genomic_DNA"/>
</dbReference>
<name>A0A366HI34_9BACT</name>
<gene>
    <name evidence="1" type="ORF">DES53_107100</name>
</gene>
<reference evidence="1 2" key="1">
    <citation type="submission" date="2018-06" db="EMBL/GenBank/DDBJ databases">
        <title>Genomic Encyclopedia of Type Strains, Phase IV (KMG-IV): sequencing the most valuable type-strain genomes for metagenomic binning, comparative biology and taxonomic classification.</title>
        <authorList>
            <person name="Goeker M."/>
        </authorList>
    </citation>
    <scope>NUCLEOTIDE SEQUENCE [LARGE SCALE GENOMIC DNA]</scope>
    <source>
        <strain evidence="1 2">DSM 25532</strain>
    </source>
</reference>
<keyword evidence="2" id="KW-1185">Reference proteome</keyword>
<dbReference type="OrthoDB" id="9957144at2"/>
<sequence>MTDSEIENEFYWGLYGVLSHWRMWLGGDQLRAVHVGFDSFNTEISISLLTNREPELERQNIDPFTEEYGDDWPTADWRLSCVNHTAKHLFPDCAGLLSWMRATIDAIEDQSESRKFNERIQKLLFGVLTGDQIKKELGRFRDRDEPLRVRVAWFFGESLNGSLELGPSASAAV</sequence>
<evidence type="ECO:0000313" key="2">
    <source>
        <dbReference type="Proteomes" id="UP000253426"/>
    </source>
</evidence>
<protein>
    <submittedName>
        <fullName evidence="1">Uncharacterized protein</fullName>
    </submittedName>
</protein>